<keyword evidence="1" id="KW-0472">Membrane</keyword>
<dbReference type="EMBL" id="HACA01030673">
    <property type="protein sequence ID" value="CDW48034.1"/>
    <property type="molecule type" value="Transcribed_RNA"/>
</dbReference>
<organism evidence="2">
    <name type="scientific">Lepeophtheirus salmonis</name>
    <name type="common">Salmon louse</name>
    <name type="synonym">Caligus salmonis</name>
    <dbReference type="NCBI Taxonomy" id="72036"/>
    <lineage>
        <taxon>Eukaryota</taxon>
        <taxon>Metazoa</taxon>
        <taxon>Ecdysozoa</taxon>
        <taxon>Arthropoda</taxon>
        <taxon>Crustacea</taxon>
        <taxon>Multicrustacea</taxon>
        <taxon>Hexanauplia</taxon>
        <taxon>Copepoda</taxon>
        <taxon>Siphonostomatoida</taxon>
        <taxon>Caligidae</taxon>
        <taxon>Lepeophtheirus</taxon>
    </lineage>
</organism>
<dbReference type="AlphaFoldDB" id="A0A0K2VC13"/>
<name>A0A0K2VC13_LEPSM</name>
<proteinExistence type="predicted"/>
<keyword evidence="1" id="KW-0812">Transmembrane</keyword>
<accession>A0A0K2VC13</accession>
<feature type="transmembrane region" description="Helical" evidence="1">
    <location>
        <begin position="12"/>
        <end position="36"/>
    </location>
</feature>
<feature type="non-terminal residue" evidence="2">
    <location>
        <position position="47"/>
    </location>
</feature>
<keyword evidence="1" id="KW-1133">Transmembrane helix</keyword>
<evidence type="ECO:0000313" key="2">
    <source>
        <dbReference type="EMBL" id="CDW48034.1"/>
    </source>
</evidence>
<sequence>MLNGSTSLKQRFSIVQSFLIFVLCCVRCPSTLQYYYMILNRFYLHLC</sequence>
<reference evidence="2" key="1">
    <citation type="submission" date="2014-05" db="EMBL/GenBank/DDBJ databases">
        <authorList>
            <person name="Chronopoulou M."/>
        </authorList>
    </citation>
    <scope>NUCLEOTIDE SEQUENCE</scope>
    <source>
        <tissue evidence="2">Whole organism</tissue>
    </source>
</reference>
<evidence type="ECO:0000256" key="1">
    <source>
        <dbReference type="SAM" id="Phobius"/>
    </source>
</evidence>
<protein>
    <submittedName>
        <fullName evidence="2">Uncharacterized protein</fullName>
    </submittedName>
</protein>